<dbReference type="Proteomes" id="UP000305760">
    <property type="component" value="Unassembled WGS sequence"/>
</dbReference>
<evidence type="ECO:0000313" key="3">
    <source>
        <dbReference type="Proteomes" id="UP000305760"/>
    </source>
</evidence>
<feature type="region of interest" description="Disordered" evidence="1">
    <location>
        <begin position="1"/>
        <end position="21"/>
    </location>
</feature>
<dbReference type="RefSeq" id="WP_139447355.1">
    <property type="nucleotide sequence ID" value="NZ_SMDR01000001.1"/>
</dbReference>
<sequence length="118" mass="13492">MTHTTPHKPQSGKPQNANIGGLDFAAEDKHWRDQYKRESYYSADHSYDDYAPAYRVGYEGAGRYAGRRFDEVETDLRRDYDSLRGTSKLNWEKAKSAARAAWDRIERAMPGDADGDGR</sequence>
<dbReference type="EMBL" id="SMDR01000001">
    <property type="protein sequence ID" value="TNJ35676.1"/>
    <property type="molecule type" value="Genomic_DNA"/>
</dbReference>
<accession>A0A5C4RWN2</accession>
<keyword evidence="3" id="KW-1185">Reference proteome</keyword>
<protein>
    <submittedName>
        <fullName evidence="2">Uncharacterized protein</fullName>
    </submittedName>
</protein>
<reference evidence="2 3" key="1">
    <citation type="submission" date="2019-03" db="EMBL/GenBank/DDBJ databases">
        <title>Arenimonas daejeonensis sp. nov., isolated from compost.</title>
        <authorList>
            <person name="Jeon C.O."/>
        </authorList>
    </citation>
    <scope>NUCLEOTIDE SEQUENCE [LARGE SCALE GENOMIC DNA]</scope>
    <source>
        <strain evidence="2 3">R29</strain>
    </source>
</reference>
<evidence type="ECO:0000256" key="1">
    <source>
        <dbReference type="SAM" id="MobiDB-lite"/>
    </source>
</evidence>
<feature type="compositionally biased region" description="Polar residues" evidence="1">
    <location>
        <begin position="1"/>
        <end position="18"/>
    </location>
</feature>
<comment type="caution">
    <text evidence="2">The sequence shown here is derived from an EMBL/GenBank/DDBJ whole genome shotgun (WGS) entry which is preliminary data.</text>
</comment>
<name>A0A5C4RWN2_9GAMM</name>
<evidence type="ECO:0000313" key="2">
    <source>
        <dbReference type="EMBL" id="TNJ35676.1"/>
    </source>
</evidence>
<proteinExistence type="predicted"/>
<dbReference type="OrthoDB" id="5966759at2"/>
<dbReference type="AlphaFoldDB" id="A0A5C4RWN2"/>
<gene>
    <name evidence="2" type="ORF">E1B00_07990</name>
</gene>
<organism evidence="2 3">
    <name type="scientific">Arenimonas terrae</name>
    <dbReference type="NCBI Taxonomy" id="2546226"/>
    <lineage>
        <taxon>Bacteria</taxon>
        <taxon>Pseudomonadati</taxon>
        <taxon>Pseudomonadota</taxon>
        <taxon>Gammaproteobacteria</taxon>
        <taxon>Lysobacterales</taxon>
        <taxon>Lysobacteraceae</taxon>
        <taxon>Arenimonas</taxon>
    </lineage>
</organism>